<reference evidence="2" key="2">
    <citation type="journal article" date="2023" name="IMA Fungus">
        <title>Comparative genomic study of the Penicillium genus elucidates a diverse pangenome and 15 lateral gene transfer events.</title>
        <authorList>
            <person name="Petersen C."/>
            <person name="Sorensen T."/>
            <person name="Nielsen M.R."/>
            <person name="Sondergaard T.E."/>
            <person name="Sorensen J.L."/>
            <person name="Fitzpatrick D.A."/>
            <person name="Frisvad J.C."/>
            <person name="Nielsen K.L."/>
        </authorList>
    </citation>
    <scope>NUCLEOTIDE SEQUENCE</scope>
    <source>
        <strain evidence="2">IBT 35675</strain>
    </source>
</reference>
<comment type="caution">
    <text evidence="2">The sequence shown here is derived from an EMBL/GenBank/DDBJ whole genome shotgun (WGS) entry which is preliminary data.</text>
</comment>
<evidence type="ECO:0000313" key="2">
    <source>
        <dbReference type="EMBL" id="KAJ5340858.1"/>
    </source>
</evidence>
<feature type="non-terminal residue" evidence="2">
    <location>
        <position position="1"/>
    </location>
</feature>
<sequence length="43" mass="4512">MRTSVVILGFLATLTFALPEARPDAAISCQSDVAARGLLAHPM</sequence>
<dbReference type="AlphaFoldDB" id="A0A9W9QMV8"/>
<keyword evidence="1" id="KW-0732">Signal</keyword>
<protein>
    <submittedName>
        <fullName evidence="2">Uncharacterized protein</fullName>
    </submittedName>
</protein>
<proteinExistence type="predicted"/>
<dbReference type="Proteomes" id="UP001148299">
    <property type="component" value="Unassembled WGS sequence"/>
</dbReference>
<evidence type="ECO:0000256" key="1">
    <source>
        <dbReference type="SAM" id="SignalP"/>
    </source>
</evidence>
<gene>
    <name evidence="2" type="ORF">N7541_009982</name>
</gene>
<feature type="chain" id="PRO_5040724683" evidence="1">
    <location>
        <begin position="18"/>
        <end position="43"/>
    </location>
</feature>
<feature type="signal peptide" evidence="1">
    <location>
        <begin position="1"/>
        <end position="17"/>
    </location>
</feature>
<name>A0A9W9QMV8_PENBR</name>
<organism evidence="2 3">
    <name type="scientific">Penicillium brevicompactum</name>
    <dbReference type="NCBI Taxonomy" id="5074"/>
    <lineage>
        <taxon>Eukaryota</taxon>
        <taxon>Fungi</taxon>
        <taxon>Dikarya</taxon>
        <taxon>Ascomycota</taxon>
        <taxon>Pezizomycotina</taxon>
        <taxon>Eurotiomycetes</taxon>
        <taxon>Eurotiomycetidae</taxon>
        <taxon>Eurotiales</taxon>
        <taxon>Aspergillaceae</taxon>
        <taxon>Penicillium</taxon>
    </lineage>
</organism>
<accession>A0A9W9QMV8</accession>
<evidence type="ECO:0000313" key="3">
    <source>
        <dbReference type="Proteomes" id="UP001148299"/>
    </source>
</evidence>
<keyword evidence="3" id="KW-1185">Reference proteome</keyword>
<reference evidence="2" key="1">
    <citation type="submission" date="2022-12" db="EMBL/GenBank/DDBJ databases">
        <authorList>
            <person name="Petersen C."/>
        </authorList>
    </citation>
    <scope>NUCLEOTIDE SEQUENCE</scope>
    <source>
        <strain evidence="2">IBT 35675</strain>
    </source>
</reference>
<dbReference type="EMBL" id="JAPZBR010000008">
    <property type="protein sequence ID" value="KAJ5340858.1"/>
    <property type="molecule type" value="Genomic_DNA"/>
</dbReference>